<feature type="transmembrane region" description="Helical" evidence="1">
    <location>
        <begin position="21"/>
        <end position="46"/>
    </location>
</feature>
<organism evidence="2 3">
    <name type="scientific">Rothia terrae</name>
    <dbReference type="NCBI Taxonomy" id="396015"/>
    <lineage>
        <taxon>Bacteria</taxon>
        <taxon>Bacillati</taxon>
        <taxon>Actinomycetota</taxon>
        <taxon>Actinomycetes</taxon>
        <taxon>Micrococcales</taxon>
        <taxon>Micrococcaceae</taxon>
        <taxon>Rothia</taxon>
    </lineage>
</organism>
<dbReference type="KEGG" id="rter:IDM49_01950"/>
<gene>
    <name evidence="2" type="ORF">IDM49_01950</name>
</gene>
<dbReference type="Proteomes" id="UP000516404">
    <property type="component" value="Chromosome"/>
</dbReference>
<evidence type="ECO:0000313" key="2">
    <source>
        <dbReference type="EMBL" id="QNV38078.1"/>
    </source>
</evidence>
<dbReference type="EMBL" id="CP061539">
    <property type="protein sequence ID" value="QNV38078.1"/>
    <property type="molecule type" value="Genomic_DNA"/>
</dbReference>
<accession>A0A7H2BEI2</accession>
<dbReference type="RefSeq" id="WP_168614644.1">
    <property type="nucleotide sequence ID" value="NZ_BAAAOX010000003.1"/>
</dbReference>
<keyword evidence="1" id="KW-0472">Membrane</keyword>
<name>A0A7H2BEI2_9MICC</name>
<evidence type="ECO:0000256" key="1">
    <source>
        <dbReference type="SAM" id="Phobius"/>
    </source>
</evidence>
<keyword evidence="1" id="KW-1133">Transmembrane helix</keyword>
<protein>
    <submittedName>
        <fullName evidence="2">Uncharacterized protein</fullName>
    </submittedName>
</protein>
<sequence length="48" mass="5440">MAKKKSRDITPEEFSELMREIIKRFMIAGLAVAAFGFLIVIALLVWGK</sequence>
<dbReference type="AlphaFoldDB" id="A0A7H2BEI2"/>
<dbReference type="GeneID" id="96622987"/>
<keyword evidence="3" id="KW-1185">Reference proteome</keyword>
<proteinExistence type="predicted"/>
<evidence type="ECO:0000313" key="3">
    <source>
        <dbReference type="Proteomes" id="UP000516404"/>
    </source>
</evidence>
<reference evidence="2 3" key="1">
    <citation type="submission" date="2020-09" db="EMBL/GenBank/DDBJ databases">
        <title>Investigation of environmental microbes.</title>
        <authorList>
            <person name="Ou Y."/>
            <person name="Kang Q."/>
        </authorList>
    </citation>
    <scope>NUCLEOTIDE SEQUENCE [LARGE SCALE GENOMIC DNA]</scope>
    <source>
        <strain evidence="2 3">KJZ-14</strain>
    </source>
</reference>
<keyword evidence="1" id="KW-0812">Transmembrane</keyword>